<keyword evidence="2 3" id="KW-0694">RNA-binding</keyword>
<keyword evidence="4" id="KW-0732">Signal</keyword>
<evidence type="ECO:0000313" key="6">
    <source>
        <dbReference type="EMBL" id="CAH0384857.1"/>
    </source>
</evidence>
<dbReference type="AlphaFoldDB" id="A0A9P0A7M3"/>
<dbReference type="InterPro" id="IPR002547">
    <property type="entry name" value="tRNA-bd_dom"/>
</dbReference>
<dbReference type="SUPFAM" id="SSF50249">
    <property type="entry name" value="Nucleic acid-binding proteins"/>
    <property type="match status" value="1"/>
</dbReference>
<dbReference type="PROSITE" id="PS50886">
    <property type="entry name" value="TRBD"/>
    <property type="match status" value="1"/>
</dbReference>
<dbReference type="InterPro" id="IPR051270">
    <property type="entry name" value="Tyrosine-tRNA_ligase_regulator"/>
</dbReference>
<feature type="signal peptide" evidence="4">
    <location>
        <begin position="1"/>
        <end position="20"/>
    </location>
</feature>
<dbReference type="InterPro" id="IPR012340">
    <property type="entry name" value="NA-bd_OB-fold"/>
</dbReference>
<dbReference type="Pfam" id="PF01588">
    <property type="entry name" value="tRNA_bind"/>
    <property type="match status" value="1"/>
</dbReference>
<gene>
    <name evidence="6" type="ORF">BEMITA_LOCUS4144</name>
</gene>
<accession>A0A9P0A7M3</accession>
<reference evidence="6" key="1">
    <citation type="submission" date="2021-12" db="EMBL/GenBank/DDBJ databases">
        <authorList>
            <person name="King R."/>
        </authorList>
    </citation>
    <scope>NUCLEOTIDE SEQUENCE</scope>
</reference>
<name>A0A9P0A7M3_BEMTA</name>
<dbReference type="Gene3D" id="2.40.50.140">
    <property type="entry name" value="Nucleic acid-binding proteins"/>
    <property type="match status" value="1"/>
</dbReference>
<dbReference type="EMBL" id="OU963863">
    <property type="protein sequence ID" value="CAH0384857.1"/>
    <property type="molecule type" value="Genomic_DNA"/>
</dbReference>
<protein>
    <recommendedName>
        <fullName evidence="5">tRNA-binding domain-containing protein</fullName>
    </recommendedName>
</protein>
<sequence>MLTLQNIICLFSMLILGLHSLNVDERMLAPGHYDVAGVKLLHSIRGGSNESIATESYQPMTKQKRKVQKPIDFSRLEFKVGKIRAIREIRFALDFYIAEIDVGEYYTRTVISGLVNYYPIQELEKRRVIVLCNIGPRDILGYAAQGILLCAGDEKRIEVLEPPYASRLGDKVTVAGYNGTADRFIKKKFKIFEKVSEDLRVNEEKIACYKGIPLQVRDTGFVKTATLRNVSIISKEN</sequence>
<feature type="chain" id="PRO_5040214892" description="tRNA-binding domain-containing protein" evidence="4">
    <location>
        <begin position="21"/>
        <end position="237"/>
    </location>
</feature>
<feature type="domain" description="TRNA-binding" evidence="5">
    <location>
        <begin position="72"/>
        <end position="173"/>
    </location>
</feature>
<dbReference type="Proteomes" id="UP001152759">
    <property type="component" value="Chromosome 2"/>
</dbReference>
<evidence type="ECO:0000256" key="4">
    <source>
        <dbReference type="SAM" id="SignalP"/>
    </source>
</evidence>
<organism evidence="6 7">
    <name type="scientific">Bemisia tabaci</name>
    <name type="common">Sweetpotato whitefly</name>
    <name type="synonym">Aleurodes tabaci</name>
    <dbReference type="NCBI Taxonomy" id="7038"/>
    <lineage>
        <taxon>Eukaryota</taxon>
        <taxon>Metazoa</taxon>
        <taxon>Ecdysozoa</taxon>
        <taxon>Arthropoda</taxon>
        <taxon>Hexapoda</taxon>
        <taxon>Insecta</taxon>
        <taxon>Pterygota</taxon>
        <taxon>Neoptera</taxon>
        <taxon>Paraneoptera</taxon>
        <taxon>Hemiptera</taxon>
        <taxon>Sternorrhyncha</taxon>
        <taxon>Aleyrodoidea</taxon>
        <taxon>Aleyrodidae</taxon>
        <taxon>Aleyrodinae</taxon>
        <taxon>Bemisia</taxon>
    </lineage>
</organism>
<evidence type="ECO:0000313" key="7">
    <source>
        <dbReference type="Proteomes" id="UP001152759"/>
    </source>
</evidence>
<keyword evidence="1 3" id="KW-0820">tRNA-binding</keyword>
<dbReference type="GO" id="GO:0000049">
    <property type="term" value="F:tRNA binding"/>
    <property type="evidence" value="ECO:0007669"/>
    <property type="project" value="UniProtKB-UniRule"/>
</dbReference>
<evidence type="ECO:0000256" key="1">
    <source>
        <dbReference type="ARBA" id="ARBA00022555"/>
    </source>
</evidence>
<evidence type="ECO:0000256" key="2">
    <source>
        <dbReference type="ARBA" id="ARBA00022884"/>
    </source>
</evidence>
<evidence type="ECO:0000256" key="3">
    <source>
        <dbReference type="PROSITE-ProRule" id="PRU00209"/>
    </source>
</evidence>
<keyword evidence="7" id="KW-1185">Reference proteome</keyword>
<dbReference type="PANTHER" id="PTHR11586">
    <property type="entry name" value="TRNA-AMINOACYLATION COFACTOR ARC1 FAMILY MEMBER"/>
    <property type="match status" value="1"/>
</dbReference>
<proteinExistence type="predicted"/>
<dbReference type="PANTHER" id="PTHR11586:SF33">
    <property type="entry name" value="AMINOACYL TRNA SYNTHASE COMPLEX-INTERACTING MULTIFUNCTIONAL PROTEIN 1"/>
    <property type="match status" value="1"/>
</dbReference>
<evidence type="ECO:0000259" key="5">
    <source>
        <dbReference type="PROSITE" id="PS50886"/>
    </source>
</evidence>